<comment type="caution">
    <text evidence="9">The sequence shown here is derived from an EMBL/GenBank/DDBJ whole genome shotgun (WGS) entry which is preliminary data.</text>
</comment>
<dbReference type="RefSeq" id="WP_185123269.1">
    <property type="nucleotide sequence ID" value="NZ_JACJVQ010000028.1"/>
</dbReference>
<keyword evidence="5" id="KW-0663">Pyridoxal phosphate</keyword>
<keyword evidence="6" id="KW-0408">Iron</keyword>
<sequence length="352" mass="39661">MTCPHDFAHNELGGSMGEFEPGLFGSRRTAELKEWNEAVRAEDLPERAKEPVAYLHVNRSTVLLRNVEKADLSDAMSYIRSQSLINHVHLSGADCFRLPHDRLEEIISSLRQIDHVQMIRLHSRLPVAEPSRIVGNEKLLELIGLHSKPGKSIYMMVKIRHPKEITDEAMEAFRSLHAAGANLIAEIPMVRGVNDDAEVLSELMNLLAQASVIPYQFVLERPVPGQEAQAVELPQAYRLTEAVKTRTMGLGRRIRLSLLREDGLMEILAVEDGKAYLKWHSSPEEVGGRFLIVNAEKHSLWAEEWELAASSAEEGKDEVDFRRKKPAADIELSPGYFPSSKTYLKKPHEIPD</sequence>
<keyword evidence="3" id="KW-0949">S-adenosyl-L-methionine</keyword>
<gene>
    <name evidence="9" type="ORF">H7B67_28360</name>
</gene>
<evidence type="ECO:0000256" key="5">
    <source>
        <dbReference type="ARBA" id="ARBA00022898"/>
    </source>
</evidence>
<reference evidence="9 10" key="1">
    <citation type="submission" date="2020-08" db="EMBL/GenBank/DDBJ databases">
        <title>Cohnella phylogeny.</title>
        <authorList>
            <person name="Dunlap C."/>
        </authorList>
    </citation>
    <scope>NUCLEOTIDE SEQUENCE [LARGE SCALE GENOMIC DNA]</scope>
    <source>
        <strain evidence="9 10">DSM 25241</strain>
    </source>
</reference>
<evidence type="ECO:0000259" key="8">
    <source>
        <dbReference type="PROSITE" id="PS51918"/>
    </source>
</evidence>
<dbReference type="Gene3D" id="3.20.20.70">
    <property type="entry name" value="Aldolase class I"/>
    <property type="match status" value="1"/>
</dbReference>
<dbReference type="Proteomes" id="UP000535838">
    <property type="component" value="Unassembled WGS sequence"/>
</dbReference>
<dbReference type="AlphaFoldDB" id="A0A841TA19"/>
<evidence type="ECO:0000256" key="6">
    <source>
        <dbReference type="ARBA" id="ARBA00023004"/>
    </source>
</evidence>
<feature type="domain" description="Radical SAM core" evidence="8">
    <location>
        <begin position="1"/>
        <end position="257"/>
    </location>
</feature>
<dbReference type="InterPro" id="IPR013785">
    <property type="entry name" value="Aldolase_TIM"/>
</dbReference>
<dbReference type="EMBL" id="JACJVQ010000028">
    <property type="protein sequence ID" value="MBB6638061.1"/>
    <property type="molecule type" value="Genomic_DNA"/>
</dbReference>
<evidence type="ECO:0000313" key="10">
    <source>
        <dbReference type="Proteomes" id="UP000535838"/>
    </source>
</evidence>
<evidence type="ECO:0000256" key="2">
    <source>
        <dbReference type="ARBA" id="ARBA00022485"/>
    </source>
</evidence>
<dbReference type="PROSITE" id="PS51918">
    <property type="entry name" value="RADICAL_SAM"/>
    <property type="match status" value="1"/>
</dbReference>
<keyword evidence="2" id="KW-0004">4Fe-4S</keyword>
<keyword evidence="7" id="KW-0411">Iron-sulfur</keyword>
<dbReference type="PANTHER" id="PTHR30538:SF0">
    <property type="entry name" value="L-LYSINE 2,3-AMINOMUTASE AQ_1632-RELATED"/>
    <property type="match status" value="1"/>
</dbReference>
<name>A0A841TA19_9BACL</name>
<accession>A0A841TA19</accession>
<dbReference type="InterPro" id="IPR058240">
    <property type="entry name" value="rSAM_sf"/>
</dbReference>
<protein>
    <recommendedName>
        <fullName evidence="8">Radical SAM core domain-containing protein</fullName>
    </recommendedName>
</protein>
<organism evidence="9 10">
    <name type="scientific">Cohnella thailandensis</name>
    <dbReference type="NCBI Taxonomy" id="557557"/>
    <lineage>
        <taxon>Bacteria</taxon>
        <taxon>Bacillati</taxon>
        <taxon>Bacillota</taxon>
        <taxon>Bacilli</taxon>
        <taxon>Bacillales</taxon>
        <taxon>Paenibacillaceae</taxon>
        <taxon>Cohnella</taxon>
    </lineage>
</organism>
<proteinExistence type="predicted"/>
<evidence type="ECO:0000313" key="9">
    <source>
        <dbReference type="EMBL" id="MBB6638061.1"/>
    </source>
</evidence>
<dbReference type="GO" id="GO:0003824">
    <property type="term" value="F:catalytic activity"/>
    <property type="evidence" value="ECO:0007669"/>
    <property type="project" value="InterPro"/>
</dbReference>
<dbReference type="GO" id="GO:0046872">
    <property type="term" value="F:metal ion binding"/>
    <property type="evidence" value="ECO:0007669"/>
    <property type="project" value="UniProtKB-KW"/>
</dbReference>
<evidence type="ECO:0000256" key="3">
    <source>
        <dbReference type="ARBA" id="ARBA00022691"/>
    </source>
</evidence>
<keyword evidence="4" id="KW-0479">Metal-binding</keyword>
<comment type="cofactor">
    <cofactor evidence="1">
        <name>pyridoxal 5'-phosphate</name>
        <dbReference type="ChEBI" id="CHEBI:597326"/>
    </cofactor>
</comment>
<evidence type="ECO:0000256" key="1">
    <source>
        <dbReference type="ARBA" id="ARBA00001933"/>
    </source>
</evidence>
<keyword evidence="10" id="KW-1185">Reference proteome</keyword>
<dbReference type="InterPro" id="IPR003739">
    <property type="entry name" value="Lys_aminomutase/Glu_NH3_mut"/>
</dbReference>
<dbReference type="InterPro" id="IPR007197">
    <property type="entry name" value="rSAM"/>
</dbReference>
<evidence type="ECO:0000256" key="4">
    <source>
        <dbReference type="ARBA" id="ARBA00022723"/>
    </source>
</evidence>
<evidence type="ECO:0000256" key="7">
    <source>
        <dbReference type="ARBA" id="ARBA00023014"/>
    </source>
</evidence>
<dbReference type="PANTHER" id="PTHR30538">
    <property type="entry name" value="LYSINE 2,3-AMINOMUTASE-RELATED"/>
    <property type="match status" value="1"/>
</dbReference>
<dbReference type="SUPFAM" id="SSF102114">
    <property type="entry name" value="Radical SAM enzymes"/>
    <property type="match status" value="1"/>
</dbReference>
<dbReference type="GO" id="GO:0051539">
    <property type="term" value="F:4 iron, 4 sulfur cluster binding"/>
    <property type="evidence" value="ECO:0007669"/>
    <property type="project" value="UniProtKB-KW"/>
</dbReference>